<feature type="transmembrane region" description="Helical" evidence="7">
    <location>
        <begin position="36"/>
        <end position="58"/>
    </location>
</feature>
<evidence type="ECO:0000256" key="2">
    <source>
        <dbReference type="ARBA" id="ARBA00009784"/>
    </source>
</evidence>
<dbReference type="RefSeq" id="WP_069947576.1">
    <property type="nucleotide sequence ID" value="NZ_CP014143.1"/>
</dbReference>
<evidence type="ECO:0000313" key="8">
    <source>
        <dbReference type="EMBL" id="AOS97595.1"/>
    </source>
</evidence>
<evidence type="ECO:0000256" key="5">
    <source>
        <dbReference type="ARBA" id="ARBA00022989"/>
    </source>
</evidence>
<keyword evidence="4 7" id="KW-0812">Transmembrane</keyword>
<dbReference type="InterPro" id="IPR002771">
    <property type="entry name" value="Multi_antbiot-R_MarC"/>
</dbReference>
<comment type="subcellular location">
    <subcellularLocation>
        <location evidence="1 7">Cell membrane</location>
        <topology evidence="1 7">Multi-pass membrane protein</topology>
    </subcellularLocation>
</comment>
<dbReference type="Pfam" id="PF01914">
    <property type="entry name" value="MarC"/>
    <property type="match status" value="1"/>
</dbReference>
<protein>
    <recommendedName>
        <fullName evidence="7">UPF0056 membrane protein</fullName>
    </recommendedName>
</protein>
<gene>
    <name evidence="8" type="ORF">AUP74_02179</name>
</gene>
<dbReference type="KEGG" id="micc:AUP74_02179"/>
<dbReference type="OrthoDB" id="21094at2"/>
<dbReference type="PANTHER" id="PTHR33508">
    <property type="entry name" value="UPF0056 MEMBRANE PROTEIN YHCE"/>
    <property type="match status" value="1"/>
</dbReference>
<dbReference type="EMBL" id="CP014143">
    <property type="protein sequence ID" value="AOS97595.1"/>
    <property type="molecule type" value="Genomic_DNA"/>
</dbReference>
<feature type="transmembrane region" description="Helical" evidence="7">
    <location>
        <begin position="177"/>
        <end position="194"/>
    </location>
</feature>
<feature type="transmembrane region" description="Helical" evidence="7">
    <location>
        <begin position="6"/>
        <end position="24"/>
    </location>
</feature>
<dbReference type="GO" id="GO:0005886">
    <property type="term" value="C:plasma membrane"/>
    <property type="evidence" value="ECO:0007669"/>
    <property type="project" value="UniProtKB-SubCell"/>
</dbReference>
<dbReference type="PANTHER" id="PTHR33508:SF1">
    <property type="entry name" value="UPF0056 MEMBRANE PROTEIN YHCE"/>
    <property type="match status" value="1"/>
</dbReference>
<dbReference type="PATRIC" id="fig|1769779.3.peg.2178"/>
<name>A0A1C9W904_9GAMM</name>
<feature type="transmembrane region" description="Helical" evidence="7">
    <location>
        <begin position="135"/>
        <end position="157"/>
    </location>
</feature>
<comment type="similarity">
    <text evidence="2 7">Belongs to the UPF0056 (MarC) family.</text>
</comment>
<dbReference type="Proteomes" id="UP000095672">
    <property type="component" value="Chromosome"/>
</dbReference>
<keyword evidence="6 7" id="KW-0472">Membrane</keyword>
<accession>A0A1C9W904</accession>
<reference evidence="9" key="1">
    <citation type="submission" date="2016-01" db="EMBL/GenBank/DDBJ databases">
        <title>Complete genome sequence of Microbulbifer sp. CCB-MM1, a halophile isolated from Matang Mangrove Forest, Perak.</title>
        <authorList>
            <person name="Moh T.H."/>
            <person name="Dinesh B."/>
            <person name="Lau N.-S."/>
            <person name="Go F."/>
            <person name="Alexander Chong S.-C."/>
        </authorList>
    </citation>
    <scope>NUCLEOTIDE SEQUENCE [LARGE SCALE GENOMIC DNA]</scope>
    <source>
        <strain evidence="9">CCB-MM1</strain>
    </source>
</reference>
<feature type="transmembrane region" description="Helical" evidence="7">
    <location>
        <begin position="64"/>
        <end position="87"/>
    </location>
</feature>
<keyword evidence="5 7" id="KW-1133">Transmembrane helix</keyword>
<proteinExistence type="inferred from homology"/>
<organism evidence="8 9">
    <name type="scientific">Microbulbifer aggregans</name>
    <dbReference type="NCBI Taxonomy" id="1769779"/>
    <lineage>
        <taxon>Bacteria</taxon>
        <taxon>Pseudomonadati</taxon>
        <taxon>Pseudomonadota</taxon>
        <taxon>Gammaproteobacteria</taxon>
        <taxon>Cellvibrionales</taxon>
        <taxon>Microbulbiferaceae</taxon>
        <taxon>Microbulbifer</taxon>
    </lineage>
</organism>
<evidence type="ECO:0000256" key="7">
    <source>
        <dbReference type="RuleBase" id="RU362048"/>
    </source>
</evidence>
<keyword evidence="3" id="KW-1003">Cell membrane</keyword>
<evidence type="ECO:0000313" key="9">
    <source>
        <dbReference type="Proteomes" id="UP000095672"/>
    </source>
</evidence>
<evidence type="ECO:0000256" key="1">
    <source>
        <dbReference type="ARBA" id="ARBA00004651"/>
    </source>
</evidence>
<dbReference type="AlphaFoldDB" id="A0A1C9W904"/>
<sequence length="201" mass="20964">MKYLQATITLLSLINPLVSAMIFNEIEHSRSRKERFTDAIQALIAILVVLGIAALVGVRLLDVFGISLQVFRVAGGVVLVWMGFAMLRGTGGTTTPSREAGPDSGHSLAPLVLFAASPGTITGVITLAATHTGTALPTTALVGIVIAVSVTGIALLLTGMADGKQRSGLMHDLNTRFMGLIVLAMGFQFGLVGIKEFFAAS</sequence>
<keyword evidence="9" id="KW-1185">Reference proteome</keyword>
<evidence type="ECO:0000256" key="4">
    <source>
        <dbReference type="ARBA" id="ARBA00022692"/>
    </source>
</evidence>
<feature type="transmembrane region" description="Helical" evidence="7">
    <location>
        <begin position="108"/>
        <end position="129"/>
    </location>
</feature>
<evidence type="ECO:0000256" key="3">
    <source>
        <dbReference type="ARBA" id="ARBA00022475"/>
    </source>
</evidence>
<evidence type="ECO:0000256" key="6">
    <source>
        <dbReference type="ARBA" id="ARBA00023136"/>
    </source>
</evidence>